<dbReference type="PANTHER" id="PTHR12616:SF8">
    <property type="entry name" value="VACUOLAR PROTEIN SORTING-ASSOCIATED PROTEIN 8 HOMOLOG"/>
    <property type="match status" value="1"/>
</dbReference>
<proteinExistence type="predicted"/>
<dbReference type="eggNOG" id="KOG2079">
    <property type="taxonomic scope" value="Eukaryota"/>
</dbReference>
<name>H1VLB3_COLHI</name>
<dbReference type="EMBL" id="CACQ02004445">
    <property type="protein sequence ID" value="CCF41016.1"/>
    <property type="molecule type" value="Genomic_DNA"/>
</dbReference>
<dbReference type="Proteomes" id="UP000007174">
    <property type="component" value="Unassembled WGS sequence"/>
</dbReference>
<dbReference type="GO" id="GO:0030897">
    <property type="term" value="C:HOPS complex"/>
    <property type="evidence" value="ECO:0007669"/>
    <property type="project" value="TreeGrafter"/>
</dbReference>
<evidence type="ECO:0000313" key="2">
    <source>
        <dbReference type="EMBL" id="CCF41016.1"/>
    </source>
</evidence>
<dbReference type="VEuPathDB" id="FungiDB:CH63R_05739"/>
<accession>H1VLB3</accession>
<reference evidence="3" key="1">
    <citation type="journal article" date="2012" name="Nat. Genet.">
        <title>Lifestyle transitions in plant pathogenic Colletotrichum fungi deciphered by genome and transcriptome analyses.</title>
        <authorList>
            <person name="O'Connell R.J."/>
            <person name="Thon M.R."/>
            <person name="Hacquard S."/>
            <person name="Amyotte S.G."/>
            <person name="Kleemann J."/>
            <person name="Torres M.F."/>
            <person name="Damm U."/>
            <person name="Buiate E.A."/>
            <person name="Epstein L."/>
            <person name="Alkan N."/>
            <person name="Altmueller J."/>
            <person name="Alvarado-Balderrama L."/>
            <person name="Bauser C.A."/>
            <person name="Becker C."/>
            <person name="Birren B.W."/>
            <person name="Chen Z."/>
            <person name="Choi J."/>
            <person name="Crouch J.A."/>
            <person name="Duvick J.P."/>
            <person name="Farman M.A."/>
            <person name="Gan P."/>
            <person name="Heiman D."/>
            <person name="Henrissat B."/>
            <person name="Howard R.J."/>
            <person name="Kabbage M."/>
            <person name="Koch C."/>
            <person name="Kracher B."/>
            <person name="Kubo Y."/>
            <person name="Law A.D."/>
            <person name="Lebrun M.-H."/>
            <person name="Lee Y.-H."/>
            <person name="Miyara I."/>
            <person name="Moore N."/>
            <person name="Neumann U."/>
            <person name="Nordstroem K."/>
            <person name="Panaccione D.G."/>
            <person name="Panstruga R."/>
            <person name="Place M."/>
            <person name="Proctor R.H."/>
            <person name="Prusky D."/>
            <person name="Rech G."/>
            <person name="Reinhardt R."/>
            <person name="Rollins J.A."/>
            <person name="Rounsley S."/>
            <person name="Schardl C.L."/>
            <person name="Schwartz D.C."/>
            <person name="Shenoy N."/>
            <person name="Shirasu K."/>
            <person name="Sikhakolli U.R."/>
            <person name="Stueber K."/>
            <person name="Sukno S.A."/>
            <person name="Sweigard J.A."/>
            <person name="Takano Y."/>
            <person name="Takahara H."/>
            <person name="Trail F."/>
            <person name="van der Does H.C."/>
            <person name="Voll L.M."/>
            <person name="Will I."/>
            <person name="Young S."/>
            <person name="Zeng Q."/>
            <person name="Zhang J."/>
            <person name="Zhou S."/>
            <person name="Dickman M.B."/>
            <person name="Schulze-Lefert P."/>
            <person name="Ver Loren van Themaat E."/>
            <person name="Ma L.-J."/>
            <person name="Vaillancourt L.J."/>
        </authorList>
    </citation>
    <scope>NUCLEOTIDE SEQUENCE [LARGE SCALE GENOMIC DNA]</scope>
    <source>
        <strain evidence="3">IMI 349063</strain>
    </source>
</reference>
<gene>
    <name evidence="2" type="ORF">CH063_02489</name>
</gene>
<organism evidence="2 3">
    <name type="scientific">Colletotrichum higginsianum (strain IMI 349063)</name>
    <name type="common">Crucifer anthracnose fungus</name>
    <dbReference type="NCBI Taxonomy" id="759273"/>
    <lineage>
        <taxon>Eukaryota</taxon>
        <taxon>Fungi</taxon>
        <taxon>Dikarya</taxon>
        <taxon>Ascomycota</taxon>
        <taxon>Pezizomycotina</taxon>
        <taxon>Sordariomycetes</taxon>
        <taxon>Hypocreomycetidae</taxon>
        <taxon>Glomerellales</taxon>
        <taxon>Glomerellaceae</taxon>
        <taxon>Colletotrichum</taxon>
        <taxon>Colletotrichum destructivum species complex</taxon>
    </lineage>
</organism>
<dbReference type="GO" id="GO:0006623">
    <property type="term" value="P:protein targeting to vacuole"/>
    <property type="evidence" value="ECO:0007669"/>
    <property type="project" value="InterPro"/>
</dbReference>
<dbReference type="InterPro" id="IPR045111">
    <property type="entry name" value="Vps41/Vps8"/>
</dbReference>
<dbReference type="STRING" id="759273.H1VLB3"/>
<dbReference type="AlphaFoldDB" id="H1VLB3"/>
<evidence type="ECO:0000259" key="1">
    <source>
        <dbReference type="Pfam" id="PF12816"/>
    </source>
</evidence>
<dbReference type="PANTHER" id="PTHR12616">
    <property type="entry name" value="VACUOLAR PROTEIN SORTING VPS41"/>
    <property type="match status" value="1"/>
</dbReference>
<dbReference type="Pfam" id="PF12816">
    <property type="entry name" value="TPR_Vps8"/>
    <property type="match status" value="1"/>
</dbReference>
<dbReference type="InterPro" id="IPR025941">
    <property type="entry name" value="Vps8_central_dom"/>
</dbReference>
<evidence type="ECO:0000313" key="3">
    <source>
        <dbReference type="Proteomes" id="UP000007174"/>
    </source>
</evidence>
<sequence>MIVHMETTTLDLDQITVLCKQHSLYDALIYVWNQALDDYITPLIDLLTLLVPLMSNGDYMSSGNMEDEIYGVNALKMFPYLSCLES</sequence>
<feature type="domain" description="Vacuolar protein sorting-associated protein 8 central" evidence="1">
    <location>
        <begin position="1"/>
        <end position="83"/>
    </location>
</feature>
<dbReference type="GO" id="GO:0005770">
    <property type="term" value="C:late endosome"/>
    <property type="evidence" value="ECO:0007669"/>
    <property type="project" value="TreeGrafter"/>
</dbReference>
<dbReference type="GO" id="GO:0034058">
    <property type="term" value="P:endosomal vesicle fusion"/>
    <property type="evidence" value="ECO:0007669"/>
    <property type="project" value="TreeGrafter"/>
</dbReference>
<dbReference type="HOGENOM" id="CLU_2497766_0_0_1"/>
<protein>
    <recommendedName>
        <fullName evidence="1">Vacuolar protein sorting-associated protein 8 central domain-containing protein</fullName>
    </recommendedName>
</protein>